<dbReference type="EnsemblProtists" id="EOD33261">
    <property type="protein sequence ID" value="EOD33261"/>
    <property type="gene ID" value="EMIHUDRAFT_352499"/>
</dbReference>
<keyword evidence="3" id="KW-1185">Reference proteome</keyword>
<dbReference type="AlphaFoldDB" id="A0A0D3KBX6"/>
<dbReference type="KEGG" id="ehx:EMIHUDRAFT_352499"/>
<accession>A0A0D3KBX6</accession>
<evidence type="ECO:0000313" key="3">
    <source>
        <dbReference type="Proteomes" id="UP000013827"/>
    </source>
</evidence>
<feature type="region of interest" description="Disordered" evidence="1">
    <location>
        <begin position="62"/>
        <end position="116"/>
    </location>
</feature>
<dbReference type="PaxDb" id="2903-EOD33261"/>
<reference evidence="3" key="1">
    <citation type="journal article" date="2013" name="Nature">
        <title>Pan genome of the phytoplankton Emiliania underpins its global distribution.</title>
        <authorList>
            <person name="Read B.A."/>
            <person name="Kegel J."/>
            <person name="Klute M.J."/>
            <person name="Kuo A."/>
            <person name="Lefebvre S.C."/>
            <person name="Maumus F."/>
            <person name="Mayer C."/>
            <person name="Miller J."/>
            <person name="Monier A."/>
            <person name="Salamov A."/>
            <person name="Young J."/>
            <person name="Aguilar M."/>
            <person name="Claverie J.M."/>
            <person name="Frickenhaus S."/>
            <person name="Gonzalez K."/>
            <person name="Herman E.K."/>
            <person name="Lin Y.C."/>
            <person name="Napier J."/>
            <person name="Ogata H."/>
            <person name="Sarno A.F."/>
            <person name="Shmutz J."/>
            <person name="Schroeder D."/>
            <person name="de Vargas C."/>
            <person name="Verret F."/>
            <person name="von Dassow P."/>
            <person name="Valentin K."/>
            <person name="Van de Peer Y."/>
            <person name="Wheeler G."/>
            <person name="Dacks J.B."/>
            <person name="Delwiche C.F."/>
            <person name="Dyhrman S.T."/>
            <person name="Glockner G."/>
            <person name="John U."/>
            <person name="Richards T."/>
            <person name="Worden A.Z."/>
            <person name="Zhang X."/>
            <person name="Grigoriev I.V."/>
            <person name="Allen A.E."/>
            <person name="Bidle K."/>
            <person name="Borodovsky M."/>
            <person name="Bowler C."/>
            <person name="Brownlee C."/>
            <person name="Cock J.M."/>
            <person name="Elias M."/>
            <person name="Gladyshev V.N."/>
            <person name="Groth M."/>
            <person name="Guda C."/>
            <person name="Hadaegh A."/>
            <person name="Iglesias-Rodriguez M.D."/>
            <person name="Jenkins J."/>
            <person name="Jones B.M."/>
            <person name="Lawson T."/>
            <person name="Leese F."/>
            <person name="Lindquist E."/>
            <person name="Lobanov A."/>
            <person name="Lomsadze A."/>
            <person name="Malik S.B."/>
            <person name="Marsh M.E."/>
            <person name="Mackinder L."/>
            <person name="Mock T."/>
            <person name="Mueller-Roeber B."/>
            <person name="Pagarete A."/>
            <person name="Parker M."/>
            <person name="Probert I."/>
            <person name="Quesneville H."/>
            <person name="Raines C."/>
            <person name="Rensing S.A."/>
            <person name="Riano-Pachon D.M."/>
            <person name="Richier S."/>
            <person name="Rokitta S."/>
            <person name="Shiraiwa Y."/>
            <person name="Soanes D.M."/>
            <person name="van der Giezen M."/>
            <person name="Wahlund T.M."/>
            <person name="Williams B."/>
            <person name="Wilson W."/>
            <person name="Wolfe G."/>
            <person name="Wurch L.L."/>
        </authorList>
    </citation>
    <scope>NUCLEOTIDE SEQUENCE</scope>
</reference>
<evidence type="ECO:0000256" key="1">
    <source>
        <dbReference type="SAM" id="MobiDB-lite"/>
    </source>
</evidence>
<evidence type="ECO:0000313" key="2">
    <source>
        <dbReference type="EnsemblProtists" id="EOD33261"/>
    </source>
</evidence>
<proteinExistence type="predicted"/>
<name>A0A0D3KBX6_EMIH1</name>
<dbReference type="Proteomes" id="UP000013827">
    <property type="component" value="Unassembled WGS sequence"/>
</dbReference>
<protein>
    <submittedName>
        <fullName evidence="2">Uncharacterized protein</fullName>
    </submittedName>
</protein>
<sequence>MSARGPGGAVMLQPRPLLVGQLPLAQHGGMVAQRPMGYPQGGMVPHQGSAAAGGAGMLQLAGPGGGVGPVQAAGGPPRGEGHGAARDGLAAGRRPRVLMPGGGFPSPPRPGFGVPR</sequence>
<dbReference type="GeneID" id="17278532"/>
<reference evidence="2" key="2">
    <citation type="submission" date="2024-10" db="UniProtKB">
        <authorList>
            <consortium name="EnsemblProtists"/>
        </authorList>
    </citation>
    <scope>IDENTIFICATION</scope>
</reference>
<organism evidence="2 3">
    <name type="scientific">Emiliania huxleyi (strain CCMP1516)</name>
    <dbReference type="NCBI Taxonomy" id="280463"/>
    <lineage>
        <taxon>Eukaryota</taxon>
        <taxon>Haptista</taxon>
        <taxon>Haptophyta</taxon>
        <taxon>Prymnesiophyceae</taxon>
        <taxon>Isochrysidales</taxon>
        <taxon>Noelaerhabdaceae</taxon>
        <taxon>Emiliania</taxon>
    </lineage>
</organism>
<dbReference type="RefSeq" id="XP_005785690.1">
    <property type="nucleotide sequence ID" value="XM_005785633.1"/>
</dbReference>
<dbReference type="HOGENOM" id="CLU_2101557_0_0_1"/>